<accession>A0A0B8QPE0</accession>
<proteinExistence type="predicted"/>
<name>A0A0B8QPE0_LACLL</name>
<dbReference type="Proteomes" id="UP000031847">
    <property type="component" value="Unassembled WGS sequence"/>
</dbReference>
<evidence type="ECO:0000313" key="2">
    <source>
        <dbReference type="Proteomes" id="UP000031847"/>
    </source>
</evidence>
<dbReference type="AlphaFoldDB" id="A0A0B8QPE0"/>
<protein>
    <submittedName>
        <fullName evidence="1">ABC-type amino acid transport/signal transduction systems, periplasmic component/domain</fullName>
    </submittedName>
</protein>
<gene>
    <name evidence="1" type="ORF">JCM5805K_1601</name>
</gene>
<reference evidence="1 2" key="1">
    <citation type="submission" date="2015-01" db="EMBL/GenBank/DDBJ databases">
        <title>Lactococcus lactis subsp.lactis JCM 5805 whole genome shotgun sequence.</title>
        <authorList>
            <person name="Fujii T."/>
            <person name="Tomita Y."/>
            <person name="Ikushima S."/>
            <person name="Fujiwara D."/>
        </authorList>
    </citation>
    <scope>NUCLEOTIDE SEQUENCE [LARGE SCALE GENOMIC DNA]</scope>
    <source>
        <strain evidence="1 2">JCM 5805</strain>
    </source>
</reference>
<dbReference type="EMBL" id="BBSI01000023">
    <property type="protein sequence ID" value="GAM80491.1"/>
    <property type="molecule type" value="Genomic_DNA"/>
</dbReference>
<sequence length="49" mass="5340">MLTALERLFVVVFDEAADTKLEAALFQSSSVPDATLEAPDESEPVLELM</sequence>
<comment type="caution">
    <text evidence="1">The sequence shown here is derived from an EMBL/GenBank/DDBJ whole genome shotgun (WGS) entry which is preliminary data.</text>
</comment>
<organism evidence="1 2">
    <name type="scientific">Lactococcus lactis subsp. lactis</name>
    <name type="common">Streptococcus lactis</name>
    <dbReference type="NCBI Taxonomy" id="1360"/>
    <lineage>
        <taxon>Bacteria</taxon>
        <taxon>Bacillati</taxon>
        <taxon>Bacillota</taxon>
        <taxon>Bacilli</taxon>
        <taxon>Lactobacillales</taxon>
        <taxon>Streptococcaceae</taxon>
        <taxon>Lactococcus</taxon>
    </lineage>
</organism>
<evidence type="ECO:0000313" key="1">
    <source>
        <dbReference type="EMBL" id="GAM80491.1"/>
    </source>
</evidence>